<comment type="caution">
    <text evidence="2">The sequence shown here is derived from an EMBL/GenBank/DDBJ whole genome shotgun (WGS) entry which is preliminary data.</text>
</comment>
<feature type="compositionally biased region" description="Low complexity" evidence="1">
    <location>
        <begin position="168"/>
        <end position="178"/>
    </location>
</feature>
<gene>
    <name evidence="2" type="ORF">HNQ51_001892</name>
</gene>
<dbReference type="InterPro" id="IPR036869">
    <property type="entry name" value="J_dom_sf"/>
</dbReference>
<proteinExistence type="predicted"/>
<sequence length="369" mass="41867">MSPLQTQPQAASSSPAQRKFANLQRKIEALRQTLQQWDQALPAFSQAHALRIPPLRAEHLQLQEQLLQRIEALLDGKGLNKSEREILSSLAAGHAQRALASGLLGEAQTDLWRRRHDAHAEVDLDTQEREELEALRAQLARASGLDLDDIQAETAAELLRETHRRLDQAQAQAEAAAPAPQPKRKSSAAQRKKEAAAAAAQAQVQQSLRTVFRKLASALHPDRASDSADQKRRTELMQRVNEAYGREDLLALYALQLEIEQVDPAHIAQATTAQLGHFTQMLQQQHDELELELKRRQISLCRDFDLEPRSAPQPDKLGKLLDEAVRDERTEIQETRRELLNLRDRDTARRWLAQLREQQRALERMGYFS</sequence>
<dbReference type="GO" id="GO:0016746">
    <property type="term" value="F:acyltransferase activity"/>
    <property type="evidence" value="ECO:0007669"/>
    <property type="project" value="UniProtKB-KW"/>
</dbReference>
<evidence type="ECO:0000256" key="1">
    <source>
        <dbReference type="SAM" id="MobiDB-lite"/>
    </source>
</evidence>
<evidence type="ECO:0000313" key="2">
    <source>
        <dbReference type="EMBL" id="MBB5204578.1"/>
    </source>
</evidence>
<dbReference type="EMBL" id="JACHHO010000002">
    <property type="protein sequence ID" value="MBB5204578.1"/>
    <property type="molecule type" value="Genomic_DNA"/>
</dbReference>
<dbReference type="SUPFAM" id="SSF46565">
    <property type="entry name" value="Chaperone J-domain"/>
    <property type="match status" value="1"/>
</dbReference>
<organism evidence="2 3">
    <name type="scientific">Inhella inkyongensis</name>
    <dbReference type="NCBI Taxonomy" id="392593"/>
    <lineage>
        <taxon>Bacteria</taxon>
        <taxon>Pseudomonadati</taxon>
        <taxon>Pseudomonadota</taxon>
        <taxon>Betaproteobacteria</taxon>
        <taxon>Burkholderiales</taxon>
        <taxon>Sphaerotilaceae</taxon>
        <taxon>Inhella</taxon>
    </lineage>
</organism>
<dbReference type="RefSeq" id="WP_138855758.1">
    <property type="nucleotide sequence ID" value="NZ_CP040709.1"/>
</dbReference>
<reference evidence="2 3" key="1">
    <citation type="submission" date="2020-08" db="EMBL/GenBank/DDBJ databases">
        <title>Genomic Encyclopedia of Type Strains, Phase IV (KMG-IV): sequencing the most valuable type-strain genomes for metagenomic binning, comparative biology and taxonomic classification.</title>
        <authorList>
            <person name="Goeker M."/>
        </authorList>
    </citation>
    <scope>NUCLEOTIDE SEQUENCE [LARGE SCALE GENOMIC DNA]</scope>
    <source>
        <strain evidence="2 3">DSM 23958</strain>
    </source>
</reference>
<dbReference type="AlphaFoldDB" id="A0A840S523"/>
<name>A0A840S523_9BURK</name>
<keyword evidence="3" id="KW-1185">Reference proteome</keyword>
<keyword evidence="2" id="KW-0808">Transferase</keyword>
<dbReference type="Gene3D" id="1.10.287.110">
    <property type="entry name" value="DnaJ domain"/>
    <property type="match status" value="1"/>
</dbReference>
<evidence type="ECO:0000313" key="3">
    <source>
        <dbReference type="Proteomes" id="UP000554837"/>
    </source>
</evidence>
<protein>
    <submittedName>
        <fullName evidence="2">Pyruvate/2-oxoglutarate dehydrogenase complex dihydrolipoamide acyltransferase (E2) component</fullName>
    </submittedName>
</protein>
<keyword evidence="2" id="KW-0670">Pyruvate</keyword>
<dbReference type="Proteomes" id="UP000554837">
    <property type="component" value="Unassembled WGS sequence"/>
</dbReference>
<keyword evidence="2" id="KW-0012">Acyltransferase</keyword>
<dbReference type="OrthoDB" id="114754at2"/>
<accession>A0A840S523</accession>
<feature type="region of interest" description="Disordered" evidence="1">
    <location>
        <begin position="165"/>
        <end position="200"/>
    </location>
</feature>